<dbReference type="SUPFAM" id="SSF81606">
    <property type="entry name" value="PP2C-like"/>
    <property type="match status" value="1"/>
</dbReference>
<dbReference type="Pfam" id="PF07228">
    <property type="entry name" value="SpoIIE"/>
    <property type="match status" value="1"/>
</dbReference>
<dbReference type="PANTHER" id="PTHR43156">
    <property type="entry name" value="STAGE II SPORULATION PROTEIN E-RELATED"/>
    <property type="match status" value="1"/>
</dbReference>
<sequence length="494" mass="55672">MRTVIFAMFVIGVLLILRDMAKIVFLGRKRKREALQFDGGPQREQMERYAQSFQRLASTFYAMPVRRESFTEQETERILGETEKAVCARCAKREICWKRQRYQSAQLGNNLIRALEGGQQEEIMAAQGAWFDLCQNGARFAEELGHIFTRERQNLLWNNRLIEGRLAVAEQLGEVSRIMQQVANDIYSITLAPADREEQVRKALARKQVLVKQMWMLDKPQGKIQFFLTLRARSGQCVTLREVTKILSGIFGSPIAAARESRVVLSREFTTMLFKEDVNFQVLTGVARITREAESVSGDNYLCSNEGDSFLLCLSDGCGSGMEACRESESVVELLEMFTASGFSRETAAKMVNSALVLQRSEGMFSTVDICSLDLYTGICEFLKAGAATTFIKRDHWVETVSSTSLAVGLVQELDFESTSKKLYDGDYLIMVTDGVLDALPPQREEEVMKELILENTSTAPKELGRALLERVLSYSGYRAADDMTILVAGIWKK</sequence>
<dbReference type="InterPro" id="IPR045768">
    <property type="entry name" value="SpoIIE_N"/>
</dbReference>
<dbReference type="EMBL" id="DVHU01000045">
    <property type="protein sequence ID" value="HIR92789.1"/>
    <property type="molecule type" value="Genomic_DNA"/>
</dbReference>
<evidence type="ECO:0000313" key="4">
    <source>
        <dbReference type="Proteomes" id="UP000886841"/>
    </source>
</evidence>
<dbReference type="Gene3D" id="3.60.40.10">
    <property type="entry name" value="PPM-type phosphatase domain"/>
    <property type="match status" value="1"/>
</dbReference>
<evidence type="ECO:0000313" key="3">
    <source>
        <dbReference type="EMBL" id="HIR92789.1"/>
    </source>
</evidence>
<dbReference type="AlphaFoldDB" id="A0A9D1EJK8"/>
<evidence type="ECO:0000256" key="1">
    <source>
        <dbReference type="ARBA" id="ARBA00022801"/>
    </source>
</evidence>
<dbReference type="InterPro" id="IPR052016">
    <property type="entry name" value="Bact_Sigma-Reg"/>
</dbReference>
<dbReference type="Proteomes" id="UP000886841">
    <property type="component" value="Unassembled WGS sequence"/>
</dbReference>
<protein>
    <submittedName>
        <fullName evidence="3">SpoIIE family protein phosphatase</fullName>
    </submittedName>
</protein>
<gene>
    <name evidence="3" type="ORF">IAB98_05155</name>
</gene>
<keyword evidence="1" id="KW-0378">Hydrolase</keyword>
<evidence type="ECO:0000259" key="2">
    <source>
        <dbReference type="SMART" id="SM00331"/>
    </source>
</evidence>
<accession>A0A9D1EJK8</accession>
<dbReference type="SMART" id="SM00331">
    <property type="entry name" value="PP2C_SIG"/>
    <property type="match status" value="1"/>
</dbReference>
<dbReference type="InterPro" id="IPR036457">
    <property type="entry name" value="PPM-type-like_dom_sf"/>
</dbReference>
<dbReference type="GO" id="GO:0016791">
    <property type="term" value="F:phosphatase activity"/>
    <property type="evidence" value="ECO:0007669"/>
    <property type="project" value="TreeGrafter"/>
</dbReference>
<dbReference type="Pfam" id="PF19732">
    <property type="entry name" value="SpoIIE_N"/>
    <property type="match status" value="1"/>
</dbReference>
<feature type="domain" description="PPM-type phosphatase" evidence="2">
    <location>
        <begin position="281"/>
        <end position="491"/>
    </location>
</feature>
<reference evidence="3" key="1">
    <citation type="submission" date="2020-10" db="EMBL/GenBank/DDBJ databases">
        <authorList>
            <person name="Gilroy R."/>
        </authorList>
    </citation>
    <scope>NUCLEOTIDE SEQUENCE</scope>
    <source>
        <strain evidence="3">ChiSxjej1B13-7041</strain>
    </source>
</reference>
<proteinExistence type="predicted"/>
<organism evidence="3 4">
    <name type="scientific">Candidatus Egerieimonas intestinavium</name>
    <dbReference type="NCBI Taxonomy" id="2840777"/>
    <lineage>
        <taxon>Bacteria</taxon>
        <taxon>Bacillati</taxon>
        <taxon>Bacillota</taxon>
        <taxon>Clostridia</taxon>
        <taxon>Lachnospirales</taxon>
        <taxon>Lachnospiraceae</taxon>
        <taxon>Lachnospiraceae incertae sedis</taxon>
        <taxon>Candidatus Egerieimonas</taxon>
    </lineage>
</organism>
<reference evidence="3" key="2">
    <citation type="journal article" date="2021" name="PeerJ">
        <title>Extensive microbial diversity within the chicken gut microbiome revealed by metagenomics and culture.</title>
        <authorList>
            <person name="Gilroy R."/>
            <person name="Ravi A."/>
            <person name="Getino M."/>
            <person name="Pursley I."/>
            <person name="Horton D.L."/>
            <person name="Alikhan N.F."/>
            <person name="Baker D."/>
            <person name="Gharbi K."/>
            <person name="Hall N."/>
            <person name="Watson M."/>
            <person name="Adriaenssens E.M."/>
            <person name="Foster-Nyarko E."/>
            <person name="Jarju S."/>
            <person name="Secka A."/>
            <person name="Antonio M."/>
            <person name="Oren A."/>
            <person name="Chaudhuri R.R."/>
            <person name="La Ragione R."/>
            <person name="Hildebrand F."/>
            <person name="Pallen M.J."/>
        </authorList>
    </citation>
    <scope>NUCLEOTIDE SEQUENCE</scope>
    <source>
        <strain evidence="3">ChiSxjej1B13-7041</strain>
    </source>
</reference>
<dbReference type="PANTHER" id="PTHR43156:SF2">
    <property type="entry name" value="STAGE II SPORULATION PROTEIN E"/>
    <property type="match status" value="1"/>
</dbReference>
<name>A0A9D1EJK8_9FIRM</name>
<dbReference type="InterPro" id="IPR001932">
    <property type="entry name" value="PPM-type_phosphatase-like_dom"/>
</dbReference>
<comment type="caution">
    <text evidence="3">The sequence shown here is derived from an EMBL/GenBank/DDBJ whole genome shotgun (WGS) entry which is preliminary data.</text>
</comment>